<protein>
    <recommendedName>
        <fullName evidence="1">SGNH hydrolase-type esterase domain-containing protein</fullName>
    </recommendedName>
</protein>
<dbReference type="Gene3D" id="3.40.50.1110">
    <property type="entry name" value="SGNH hydrolase"/>
    <property type="match status" value="1"/>
</dbReference>
<proteinExistence type="predicted"/>
<organism evidence="2 3">
    <name type="scientific">Nakamurella aerolata</name>
    <dbReference type="NCBI Taxonomy" id="1656892"/>
    <lineage>
        <taxon>Bacteria</taxon>
        <taxon>Bacillati</taxon>
        <taxon>Actinomycetota</taxon>
        <taxon>Actinomycetes</taxon>
        <taxon>Nakamurellales</taxon>
        <taxon>Nakamurellaceae</taxon>
        <taxon>Nakamurella</taxon>
    </lineage>
</organism>
<comment type="caution">
    <text evidence="2">The sequence shown here is derived from an EMBL/GenBank/DDBJ whole genome shotgun (WGS) entry which is preliminary data.</text>
</comment>
<evidence type="ECO:0000313" key="2">
    <source>
        <dbReference type="EMBL" id="NNG36151.1"/>
    </source>
</evidence>
<sequence length="295" mass="30976">MTIVTPANDPGTAEPARRVVASEPAGPVLVPRVVTRLIPGTPAPLVVALGDSVTAGVGDSAGAVSGWSAHLAHRMRARHCNLGRNGARAADVRQQQLPVALTSGARLATVFIGGNDVLRGDFDPDSVCTDAAATLTALRQADIQPLLVLPPMVGPELPAPAAVRRVLGRRTEQLREALLVAVLLAEAAAGSVLTVDAQQVRAQAGASVFHIDRIHPSPTGHRLLAAHAARRLVRAGWVDSGRVVPVPPVPSLPLRVGWLVARGLPWLARRSRDLLPELASVVWREEIAPALASRR</sequence>
<dbReference type="Proteomes" id="UP000562984">
    <property type="component" value="Unassembled WGS sequence"/>
</dbReference>
<dbReference type="InterPro" id="IPR013830">
    <property type="entry name" value="SGNH_hydro"/>
</dbReference>
<dbReference type="PANTHER" id="PTHR43784:SF2">
    <property type="entry name" value="GDSL-LIKE LIPASE_ACYLHYDROLASE, PUTATIVE (AFU_ORTHOLOGUE AFUA_2G00820)-RELATED"/>
    <property type="match status" value="1"/>
</dbReference>
<evidence type="ECO:0000313" key="3">
    <source>
        <dbReference type="Proteomes" id="UP000562984"/>
    </source>
</evidence>
<dbReference type="AlphaFoldDB" id="A0A849AAJ9"/>
<dbReference type="EMBL" id="JABEND010000005">
    <property type="protein sequence ID" value="NNG36151.1"/>
    <property type="molecule type" value="Genomic_DNA"/>
</dbReference>
<evidence type="ECO:0000259" key="1">
    <source>
        <dbReference type="Pfam" id="PF13472"/>
    </source>
</evidence>
<dbReference type="Pfam" id="PF13472">
    <property type="entry name" value="Lipase_GDSL_2"/>
    <property type="match status" value="1"/>
</dbReference>
<gene>
    <name evidence="2" type="ORF">HKD39_10575</name>
</gene>
<dbReference type="InterPro" id="IPR036514">
    <property type="entry name" value="SGNH_hydro_sf"/>
</dbReference>
<keyword evidence="3" id="KW-1185">Reference proteome</keyword>
<accession>A0A849AAJ9</accession>
<reference evidence="2 3" key="1">
    <citation type="submission" date="2020-05" db="EMBL/GenBank/DDBJ databases">
        <title>Nakamurella sp. DB0629 isolated from air conditioner.</title>
        <authorList>
            <person name="Kim D.H."/>
            <person name="Kim D.-U."/>
        </authorList>
    </citation>
    <scope>NUCLEOTIDE SEQUENCE [LARGE SCALE GENOMIC DNA]</scope>
    <source>
        <strain evidence="2 3">DB0629</strain>
    </source>
</reference>
<feature type="domain" description="SGNH hydrolase-type esterase" evidence="1">
    <location>
        <begin position="48"/>
        <end position="223"/>
    </location>
</feature>
<name>A0A849AAJ9_9ACTN</name>
<dbReference type="SUPFAM" id="SSF52266">
    <property type="entry name" value="SGNH hydrolase"/>
    <property type="match status" value="1"/>
</dbReference>
<dbReference type="InterPro" id="IPR053140">
    <property type="entry name" value="GDSL_Rv0518-like"/>
</dbReference>
<dbReference type="RefSeq" id="WP_171199834.1">
    <property type="nucleotide sequence ID" value="NZ_JABEND010000005.1"/>
</dbReference>
<dbReference type="PANTHER" id="PTHR43784">
    <property type="entry name" value="GDSL-LIKE LIPASE/ACYLHYDROLASE, PUTATIVE (AFU_ORTHOLOGUE AFUA_2G00820)-RELATED"/>
    <property type="match status" value="1"/>
</dbReference>